<name>A0A0M9WPQ2_RHORH</name>
<evidence type="ECO:0000313" key="2">
    <source>
        <dbReference type="EMBL" id="KOS56917.1"/>
    </source>
</evidence>
<proteinExistence type="predicted"/>
<comment type="caution">
    <text evidence="2">The sequence shown here is derived from an EMBL/GenBank/DDBJ whole genome shotgun (WGS) entry which is preliminary data.</text>
</comment>
<dbReference type="EMBL" id="AZYO01000011">
    <property type="protein sequence ID" value="KOS56917.1"/>
    <property type="molecule type" value="Genomic_DNA"/>
</dbReference>
<evidence type="ECO:0000313" key="3">
    <source>
        <dbReference type="Proteomes" id="UP000037712"/>
    </source>
</evidence>
<gene>
    <name evidence="2" type="ORF">Z051_06955</name>
</gene>
<dbReference type="InterPro" id="IPR024439">
    <property type="entry name" value="RNHCP"/>
</dbReference>
<dbReference type="PATRIC" id="fig|1441923.3.peg.1535"/>
<reference evidence="3" key="2">
    <citation type="submission" date="2015-01" db="EMBL/GenBank/DDBJ databases">
        <title>Draft genome sequence of potential hydrocarbon metabolising strain of Rhodococcus rhodochrous.</title>
        <authorList>
            <person name="Aggarwal R.K."/>
            <person name="Dawar C."/>
        </authorList>
    </citation>
    <scope>NUCLEOTIDE SEQUENCE [LARGE SCALE GENOMIC DNA]</scope>
    <source>
        <strain evidence="3">KG-21</strain>
    </source>
</reference>
<evidence type="ECO:0000259" key="1">
    <source>
        <dbReference type="Pfam" id="PF12647"/>
    </source>
</evidence>
<dbReference type="Pfam" id="PF12647">
    <property type="entry name" value="RNHCP"/>
    <property type="match status" value="1"/>
</dbReference>
<organism evidence="2 3">
    <name type="scientific">Rhodococcus rhodochrous KG-21</name>
    <dbReference type="NCBI Taxonomy" id="1441923"/>
    <lineage>
        <taxon>Bacteria</taxon>
        <taxon>Bacillati</taxon>
        <taxon>Actinomycetota</taxon>
        <taxon>Actinomycetes</taxon>
        <taxon>Mycobacteriales</taxon>
        <taxon>Nocardiaceae</taxon>
        <taxon>Rhodococcus</taxon>
    </lineage>
</organism>
<sequence length="116" mass="12259">MSHSGTSISRLSTFTCIRCGLTVPAATPAGAPRTHCPNCLAGKHRPGPDATCGARTQPISIAVLRGGEWMLIHRCSACAALDACPVVEDDNQLLLIRIAVRPLAQPPFPLEHLAQL</sequence>
<dbReference type="AlphaFoldDB" id="A0A0M9WPQ2"/>
<reference evidence="2 3" key="1">
    <citation type="journal article" date="2015" name="Genome Announc.">
        <title>Draft Genome Sequence of Rhodococcus rhodochrous Strain KG-21, a Soil Isolate from Oil Fields of Krishna-Godavari Basin, India.</title>
        <authorList>
            <person name="Dawar C."/>
            <person name="Aggarwal R.K."/>
        </authorList>
    </citation>
    <scope>NUCLEOTIDE SEQUENCE [LARGE SCALE GENOMIC DNA]</scope>
    <source>
        <strain evidence="2 3">KG-21</strain>
    </source>
</reference>
<dbReference type="Proteomes" id="UP000037712">
    <property type="component" value="Unassembled WGS sequence"/>
</dbReference>
<protein>
    <submittedName>
        <fullName evidence="2">GTPase EngC</fullName>
    </submittedName>
</protein>
<feature type="domain" description="RNHCP" evidence="1">
    <location>
        <begin position="13"/>
        <end position="95"/>
    </location>
</feature>
<accession>A0A0M9WPQ2</accession>